<organism evidence="10 11">
    <name type="scientific">Chloropicon roscoffensis</name>
    <dbReference type="NCBI Taxonomy" id="1461544"/>
    <lineage>
        <taxon>Eukaryota</taxon>
        <taxon>Viridiplantae</taxon>
        <taxon>Chlorophyta</taxon>
        <taxon>Chloropicophyceae</taxon>
        <taxon>Chloropicales</taxon>
        <taxon>Chloropicaceae</taxon>
        <taxon>Chloropicon</taxon>
    </lineage>
</organism>
<sequence>MATGVSGIPASGALVEALAEFTSAGHDQGSARALALLIVVNDDDTELVPREGGVLREKDAVGLGREVRGRVGGKEALYALIRMGNQEGYLFVTHIPEDAAIRSKMIYASTQGKVKLAVGLETIARDVRTDSVEELEEEIRRGAVEEEVEEGEEDEPLTEEERRLHRKNKVAHSAQNASYLEDRREEAESKTGGYLTVDAKVAEAARALPAGSMVVVVVTPGETLELFGDPTATTDVEAAIPSESGTCFVVARTARSAGDSLTLLLVCPDGATIRQRMVFSIATQSLQDALRSAGLDFESVSVAGAAEAASILGEGDGAGGGAAEASGDGRGGFSRPKRPGRGKRGLVRPKPASEA</sequence>
<dbReference type="GO" id="GO:0051016">
    <property type="term" value="P:barbed-end actin filament capping"/>
    <property type="evidence" value="ECO:0007669"/>
    <property type="project" value="TreeGrafter"/>
</dbReference>
<dbReference type="InterPro" id="IPR002108">
    <property type="entry name" value="ADF-H"/>
</dbReference>
<dbReference type="EMBL" id="CP151503">
    <property type="protein sequence ID" value="WZN61121.1"/>
    <property type="molecule type" value="Genomic_DNA"/>
</dbReference>
<dbReference type="Proteomes" id="UP001472866">
    <property type="component" value="Chromosome 03"/>
</dbReference>
<dbReference type="Pfam" id="PF00241">
    <property type="entry name" value="Cofilin_ADF"/>
    <property type="match status" value="2"/>
</dbReference>
<evidence type="ECO:0000256" key="4">
    <source>
        <dbReference type="ARBA" id="ARBA00022737"/>
    </source>
</evidence>
<dbReference type="GO" id="GO:0005737">
    <property type="term" value="C:cytoplasm"/>
    <property type="evidence" value="ECO:0007669"/>
    <property type="project" value="TreeGrafter"/>
</dbReference>
<feature type="domain" description="ADF-H" evidence="9">
    <location>
        <begin position="7"/>
        <end position="145"/>
    </location>
</feature>
<dbReference type="GO" id="GO:0003785">
    <property type="term" value="F:actin monomer binding"/>
    <property type="evidence" value="ECO:0007669"/>
    <property type="project" value="TreeGrafter"/>
</dbReference>
<feature type="compositionally biased region" description="Acidic residues" evidence="8">
    <location>
        <begin position="145"/>
        <end position="158"/>
    </location>
</feature>
<dbReference type="SUPFAM" id="SSF55753">
    <property type="entry name" value="Actin depolymerizing proteins"/>
    <property type="match status" value="2"/>
</dbReference>
<dbReference type="AlphaFoldDB" id="A0AAX4P4W1"/>
<dbReference type="PANTHER" id="PTHR13759">
    <property type="entry name" value="TWINFILIN"/>
    <property type="match status" value="1"/>
</dbReference>
<comment type="subcellular location">
    <subcellularLocation>
        <location evidence="1">Cytoplasm</location>
        <location evidence="1">Cytoskeleton</location>
    </subcellularLocation>
</comment>
<dbReference type="GO" id="GO:0051015">
    <property type="term" value="F:actin filament binding"/>
    <property type="evidence" value="ECO:0007669"/>
    <property type="project" value="TreeGrafter"/>
</dbReference>
<comment type="subunit">
    <text evidence="7">Interacts with G-actin; ADP-actin form.</text>
</comment>
<evidence type="ECO:0000259" key="9">
    <source>
        <dbReference type="PROSITE" id="PS51263"/>
    </source>
</evidence>
<evidence type="ECO:0000256" key="3">
    <source>
        <dbReference type="ARBA" id="ARBA00022490"/>
    </source>
</evidence>
<evidence type="ECO:0000256" key="8">
    <source>
        <dbReference type="SAM" id="MobiDB-lite"/>
    </source>
</evidence>
<proteinExistence type="inferred from homology"/>
<reference evidence="10 11" key="1">
    <citation type="submission" date="2024-03" db="EMBL/GenBank/DDBJ databases">
        <title>Complete genome sequence of the green alga Chloropicon roscoffensis RCC1871.</title>
        <authorList>
            <person name="Lemieux C."/>
            <person name="Pombert J.-F."/>
            <person name="Otis C."/>
            <person name="Turmel M."/>
        </authorList>
    </citation>
    <scope>NUCLEOTIDE SEQUENCE [LARGE SCALE GENOMIC DNA]</scope>
    <source>
        <strain evidence="10 11">RCC1871</strain>
    </source>
</reference>
<feature type="region of interest" description="Disordered" evidence="8">
    <location>
        <begin position="313"/>
        <end position="355"/>
    </location>
</feature>
<evidence type="ECO:0000256" key="6">
    <source>
        <dbReference type="ARBA" id="ARBA00023212"/>
    </source>
</evidence>
<dbReference type="SMART" id="SM00102">
    <property type="entry name" value="ADF"/>
    <property type="match status" value="1"/>
</dbReference>
<keyword evidence="6" id="KW-0206">Cytoskeleton</keyword>
<dbReference type="Gene3D" id="3.40.20.10">
    <property type="entry name" value="Severin"/>
    <property type="match status" value="2"/>
</dbReference>
<name>A0AAX4P4W1_9CHLO</name>
<dbReference type="PANTHER" id="PTHR13759:SF1">
    <property type="entry name" value="TWINFILIN"/>
    <property type="match status" value="1"/>
</dbReference>
<dbReference type="InterPro" id="IPR029006">
    <property type="entry name" value="ADF-H/Gelsolin-like_dom_sf"/>
</dbReference>
<protein>
    <submittedName>
        <fullName evidence="10">Twinfilin</fullName>
    </submittedName>
</protein>
<evidence type="ECO:0000256" key="7">
    <source>
        <dbReference type="ARBA" id="ARBA00038532"/>
    </source>
</evidence>
<evidence type="ECO:0000313" key="10">
    <source>
        <dbReference type="EMBL" id="WZN61121.1"/>
    </source>
</evidence>
<comment type="similarity">
    <text evidence="2">Belongs to the actin-binding proteins ADF family. Twinfilin subfamily.</text>
</comment>
<dbReference type="GO" id="GO:0005884">
    <property type="term" value="C:actin filament"/>
    <property type="evidence" value="ECO:0007669"/>
    <property type="project" value="TreeGrafter"/>
</dbReference>
<evidence type="ECO:0000256" key="5">
    <source>
        <dbReference type="ARBA" id="ARBA00023203"/>
    </source>
</evidence>
<gene>
    <name evidence="10" type="ORF">HKI87_03g26550</name>
</gene>
<keyword evidence="11" id="KW-1185">Reference proteome</keyword>
<evidence type="ECO:0000256" key="1">
    <source>
        <dbReference type="ARBA" id="ARBA00004245"/>
    </source>
</evidence>
<evidence type="ECO:0000313" key="11">
    <source>
        <dbReference type="Proteomes" id="UP001472866"/>
    </source>
</evidence>
<keyword evidence="4" id="KW-0677">Repeat</keyword>
<dbReference type="InterPro" id="IPR028458">
    <property type="entry name" value="Twinfilin"/>
</dbReference>
<dbReference type="PROSITE" id="PS51263">
    <property type="entry name" value="ADF_H"/>
    <property type="match status" value="1"/>
</dbReference>
<keyword evidence="5" id="KW-0009">Actin-binding</keyword>
<keyword evidence="3" id="KW-0963">Cytoplasm</keyword>
<feature type="compositionally biased region" description="Gly residues" evidence="8">
    <location>
        <begin position="314"/>
        <end position="332"/>
    </location>
</feature>
<feature type="compositionally biased region" description="Basic residues" evidence="8">
    <location>
        <begin position="335"/>
        <end position="347"/>
    </location>
</feature>
<evidence type="ECO:0000256" key="2">
    <source>
        <dbReference type="ARBA" id="ARBA00009557"/>
    </source>
</evidence>
<feature type="region of interest" description="Disordered" evidence="8">
    <location>
        <begin position="144"/>
        <end position="185"/>
    </location>
</feature>
<accession>A0AAX4P4W1</accession>
<dbReference type="GO" id="GO:0030042">
    <property type="term" value="P:actin filament depolymerization"/>
    <property type="evidence" value="ECO:0007669"/>
    <property type="project" value="TreeGrafter"/>
</dbReference>